<organism evidence="1 2">
    <name type="scientific">Fusarium oxysporum (strain Fo5176)</name>
    <name type="common">Fusarium vascular wilt</name>
    <dbReference type="NCBI Taxonomy" id="660025"/>
    <lineage>
        <taxon>Eukaryota</taxon>
        <taxon>Fungi</taxon>
        <taxon>Dikarya</taxon>
        <taxon>Ascomycota</taxon>
        <taxon>Pezizomycotina</taxon>
        <taxon>Sordariomycetes</taxon>
        <taxon>Hypocreomycetidae</taxon>
        <taxon>Hypocreales</taxon>
        <taxon>Nectriaceae</taxon>
        <taxon>Fusarium</taxon>
        <taxon>Fusarium oxysporum species complex</taxon>
    </lineage>
</organism>
<evidence type="ECO:0000313" key="1">
    <source>
        <dbReference type="EnsemblFungi" id="FOXG_05650P0"/>
    </source>
</evidence>
<accession>A0A0D2XNW5</accession>
<dbReference type="AlphaFoldDB" id="A0A0D2XNW5"/>
<reference evidence="1" key="2">
    <citation type="submission" date="2025-08" db="UniProtKB">
        <authorList>
            <consortium name="EnsemblFungi"/>
        </authorList>
    </citation>
    <scope>IDENTIFICATION</scope>
    <source>
        <strain evidence="1">4287 / CBS 123668 / FGSC 9935 / NRRL 34936</strain>
    </source>
</reference>
<reference evidence="2" key="1">
    <citation type="journal article" date="2012" name="Mol. Plant Microbe Interact.">
        <title>A highly conserved effector in Fusarium oxysporum is required for full virulence on Arabidopsis.</title>
        <authorList>
            <person name="Thatcher L.F."/>
            <person name="Gardiner D.M."/>
            <person name="Kazan K."/>
            <person name="Manners J."/>
        </authorList>
    </citation>
    <scope>NUCLEOTIDE SEQUENCE [LARGE SCALE GENOMIC DNA]</scope>
    <source>
        <strain evidence="2">Fo5176</strain>
    </source>
</reference>
<name>A0A0D2XNW5_FUSOF</name>
<dbReference type="EnsemblFungi" id="FOXG_05650T0">
    <property type="protein sequence ID" value="FOXG_05650P0"/>
    <property type="gene ID" value="FOXG_05650"/>
</dbReference>
<evidence type="ECO:0000313" key="2">
    <source>
        <dbReference type="Proteomes" id="UP000002489"/>
    </source>
</evidence>
<sequence length="167" mass="18745">MTSKRSALLIGTLVHNSLQRWSILKTVEQVDEDAYATILHKLIESVNKKTEWSSCLTEVTGKQQLVNKRTQKALETNLHGTVETVMARLRGVDAELWIRLTRTPNAASGSRPDILVASRGQNSVIWSLFWVMDEAHYALGLVLSSGEVLKRDSHAGNRRWRIGLLKA</sequence>
<dbReference type="Proteomes" id="UP000002489">
    <property type="component" value="Unassembled WGS sequence"/>
</dbReference>
<proteinExistence type="predicted"/>
<protein>
    <submittedName>
        <fullName evidence="1">Uncharacterized protein</fullName>
    </submittedName>
</protein>